<keyword evidence="3 8" id="KW-0378">Hydrolase</keyword>
<comment type="cofactor">
    <cofactor evidence="7 8">
        <name>Zn(2+)</name>
        <dbReference type="ChEBI" id="CHEBI:29105"/>
    </cofactor>
    <text evidence="7 8">Binds 1 zinc ion per subunit.</text>
</comment>
<feature type="domain" description="CAAX prenyl protease 1 N-terminal" evidence="11">
    <location>
        <begin position="39"/>
        <end position="173"/>
    </location>
</feature>
<proteinExistence type="inferred from homology"/>
<keyword evidence="9" id="KW-1133">Transmembrane helix</keyword>
<feature type="active site" evidence="6">
    <location>
        <position position="247"/>
    </location>
</feature>
<evidence type="ECO:0000313" key="13">
    <source>
        <dbReference type="Proteomes" id="UP000216991"/>
    </source>
</evidence>
<protein>
    <submittedName>
        <fullName evidence="12">Peptidase M48</fullName>
    </submittedName>
</protein>
<evidence type="ECO:0000256" key="1">
    <source>
        <dbReference type="ARBA" id="ARBA00022670"/>
    </source>
</evidence>
<keyword evidence="1 8" id="KW-0645">Protease</keyword>
<dbReference type="EMBL" id="NOXT01000124">
    <property type="protein sequence ID" value="OYQ24722.1"/>
    <property type="molecule type" value="Genomic_DNA"/>
</dbReference>
<evidence type="ECO:0000256" key="5">
    <source>
        <dbReference type="ARBA" id="ARBA00023049"/>
    </source>
</evidence>
<dbReference type="GO" id="GO:0071586">
    <property type="term" value="P:CAAX-box protein processing"/>
    <property type="evidence" value="ECO:0007669"/>
    <property type="project" value="InterPro"/>
</dbReference>
<dbReference type="OrthoDB" id="9781930at2"/>
<feature type="transmembrane region" description="Helical" evidence="9">
    <location>
        <begin position="145"/>
        <end position="168"/>
    </location>
</feature>
<dbReference type="Proteomes" id="UP000216991">
    <property type="component" value="Unassembled WGS sequence"/>
</dbReference>
<feature type="binding site" evidence="7">
    <location>
        <position position="326"/>
    </location>
    <ligand>
        <name>Zn(2+)</name>
        <dbReference type="ChEBI" id="CHEBI:29105"/>
        <note>catalytic</note>
    </ligand>
</feature>
<feature type="transmembrane region" description="Helical" evidence="9">
    <location>
        <begin position="256"/>
        <end position="282"/>
    </location>
</feature>
<comment type="caution">
    <text evidence="12">The sequence shown here is derived from an EMBL/GenBank/DDBJ whole genome shotgun (WGS) entry which is preliminary data.</text>
</comment>
<feature type="binding site" evidence="7">
    <location>
        <position position="246"/>
    </location>
    <ligand>
        <name>Zn(2+)</name>
        <dbReference type="ChEBI" id="CHEBI:29105"/>
        <note>catalytic</note>
    </ligand>
</feature>
<gene>
    <name evidence="12" type="ORF">CHU93_15290</name>
</gene>
<evidence type="ECO:0000259" key="10">
    <source>
        <dbReference type="Pfam" id="PF01435"/>
    </source>
</evidence>
<name>A0A255Y645_9SPHN</name>
<evidence type="ECO:0000256" key="8">
    <source>
        <dbReference type="RuleBase" id="RU003983"/>
    </source>
</evidence>
<dbReference type="GO" id="GO:0046872">
    <property type="term" value="F:metal ion binding"/>
    <property type="evidence" value="ECO:0007669"/>
    <property type="project" value="UniProtKB-KW"/>
</dbReference>
<feature type="transmembrane region" description="Helical" evidence="9">
    <location>
        <begin position="294"/>
        <end position="314"/>
    </location>
</feature>
<dbReference type="CDD" id="cd07343">
    <property type="entry name" value="M48A_Zmpste24p_like"/>
    <property type="match status" value="1"/>
</dbReference>
<keyword evidence="4 7" id="KW-0862">Zinc</keyword>
<dbReference type="Gene3D" id="3.30.2010.10">
    <property type="entry name" value="Metalloproteases ('zincins'), catalytic domain"/>
    <property type="match status" value="1"/>
</dbReference>
<sequence>MAFDPELATQAYMATLKGAARARSDAYFEGGYWLILWGFLATVGANLIVLQLGWAGRLSKWAQAKAGPMLAPLLFAVPYLLLITLIMAPYTVYTEFFREHAYGLSNQNFAEWGGEALIVIAVDTLIAAILWMGVSAVIRRFPRGWWLGGTGLSVVVLMATITLAPVYLDPLFNDYKPLPDGPVKTEVLKLARANGVPADNVFLVDASRQSDRISANVNGMFGTTRIALNDNLMKQDINEIRAVMAHELGHYVLNHIWTLLLGMSLIFAASLALVAAGTPWLLARLGGRWGITGMADPGVLPVLTILASAVFFVATPLTNSLIRVHEQEADIFAHNAARAPDSFARIAMKLSQYRKIEPTPLEEIIFFDHPSGHTRVMTAMRWKAEHLGEPDVR</sequence>
<accession>A0A255Y645</accession>
<dbReference type="PANTHER" id="PTHR10120">
    <property type="entry name" value="CAAX PRENYL PROTEASE 1"/>
    <property type="match status" value="1"/>
</dbReference>
<evidence type="ECO:0000256" key="2">
    <source>
        <dbReference type="ARBA" id="ARBA00022723"/>
    </source>
</evidence>
<feature type="transmembrane region" description="Helical" evidence="9">
    <location>
        <begin position="31"/>
        <end position="50"/>
    </location>
</feature>
<evidence type="ECO:0000256" key="7">
    <source>
        <dbReference type="PIRSR" id="PIRSR627057-2"/>
    </source>
</evidence>
<feature type="domain" description="Peptidase M48" evidence="10">
    <location>
        <begin position="178"/>
        <end position="380"/>
    </location>
</feature>
<keyword evidence="9" id="KW-0812">Transmembrane</keyword>
<dbReference type="GO" id="GO:0004222">
    <property type="term" value="F:metalloendopeptidase activity"/>
    <property type="evidence" value="ECO:0007669"/>
    <property type="project" value="InterPro"/>
</dbReference>
<keyword evidence="9" id="KW-0472">Membrane</keyword>
<evidence type="ECO:0000259" key="11">
    <source>
        <dbReference type="Pfam" id="PF16491"/>
    </source>
</evidence>
<organism evidence="12 13">
    <name type="scientific">Sandarakinorhabdus cyanobacteriorum</name>
    <dbReference type="NCBI Taxonomy" id="1981098"/>
    <lineage>
        <taxon>Bacteria</taxon>
        <taxon>Pseudomonadati</taxon>
        <taxon>Pseudomonadota</taxon>
        <taxon>Alphaproteobacteria</taxon>
        <taxon>Sphingomonadales</taxon>
        <taxon>Sphingosinicellaceae</taxon>
        <taxon>Sandarakinorhabdus</taxon>
    </lineage>
</organism>
<dbReference type="Pfam" id="PF01435">
    <property type="entry name" value="Peptidase_M48"/>
    <property type="match status" value="1"/>
</dbReference>
<evidence type="ECO:0000256" key="3">
    <source>
        <dbReference type="ARBA" id="ARBA00022801"/>
    </source>
</evidence>
<evidence type="ECO:0000256" key="4">
    <source>
        <dbReference type="ARBA" id="ARBA00022833"/>
    </source>
</evidence>
<feature type="active site" description="Proton donor" evidence="6">
    <location>
        <position position="330"/>
    </location>
</feature>
<dbReference type="InterPro" id="IPR032456">
    <property type="entry name" value="Peptidase_M48_N"/>
</dbReference>
<reference evidence="12 13" key="1">
    <citation type="submission" date="2017-07" db="EMBL/GenBank/DDBJ databases">
        <title>Sandarakinorhabdus cyanobacteriorum sp. nov., a novel bacterium isolated from cyanobacterial aggregates in a eutrophic lake.</title>
        <authorList>
            <person name="Cai H."/>
        </authorList>
    </citation>
    <scope>NUCLEOTIDE SEQUENCE [LARGE SCALE GENOMIC DNA]</scope>
    <source>
        <strain evidence="12 13">TH057</strain>
    </source>
</reference>
<dbReference type="InterPro" id="IPR027057">
    <property type="entry name" value="CAXX_Prtase_1"/>
</dbReference>
<keyword evidence="5 8" id="KW-0482">Metalloprotease</keyword>
<keyword evidence="13" id="KW-1185">Reference proteome</keyword>
<comment type="similarity">
    <text evidence="8">Belongs to the peptidase M48 family.</text>
</comment>
<feature type="transmembrane region" description="Helical" evidence="9">
    <location>
        <begin position="70"/>
        <end position="92"/>
    </location>
</feature>
<feature type="transmembrane region" description="Helical" evidence="9">
    <location>
        <begin position="112"/>
        <end position="133"/>
    </location>
</feature>
<feature type="binding site" evidence="7">
    <location>
        <position position="250"/>
    </location>
    <ligand>
        <name>Zn(2+)</name>
        <dbReference type="ChEBI" id="CHEBI:29105"/>
        <note>catalytic</note>
    </ligand>
</feature>
<dbReference type="AlphaFoldDB" id="A0A255Y645"/>
<dbReference type="RefSeq" id="WP_094475016.1">
    <property type="nucleotide sequence ID" value="NZ_NOXT01000124.1"/>
</dbReference>
<dbReference type="Pfam" id="PF16491">
    <property type="entry name" value="Peptidase_M48_N"/>
    <property type="match status" value="1"/>
</dbReference>
<dbReference type="InterPro" id="IPR001915">
    <property type="entry name" value="Peptidase_M48"/>
</dbReference>
<evidence type="ECO:0000256" key="9">
    <source>
        <dbReference type="SAM" id="Phobius"/>
    </source>
</evidence>
<keyword evidence="2 7" id="KW-0479">Metal-binding</keyword>
<evidence type="ECO:0000313" key="12">
    <source>
        <dbReference type="EMBL" id="OYQ24722.1"/>
    </source>
</evidence>
<evidence type="ECO:0000256" key="6">
    <source>
        <dbReference type="PIRSR" id="PIRSR627057-1"/>
    </source>
</evidence>